<sequence>MAPADDVEEVLRLERELQSRACRTDPVRADELLADDFLEVGASGRRWDRASALGLLREEAAAHDAGEIEVLDLEGRAIAPGVVLVSWDSHRAGRRARRTSLWCWRDGRWQQVHHQGTLLP</sequence>
<gene>
    <name evidence="2" type="ORF">GRQ65_05155</name>
</gene>
<evidence type="ECO:0000313" key="3">
    <source>
        <dbReference type="Proteomes" id="UP000473325"/>
    </source>
</evidence>
<name>A0A6L7EXC2_9ACTN</name>
<dbReference type="SUPFAM" id="SSF54427">
    <property type="entry name" value="NTF2-like"/>
    <property type="match status" value="1"/>
</dbReference>
<dbReference type="Pfam" id="PF14534">
    <property type="entry name" value="DUF4440"/>
    <property type="match status" value="1"/>
</dbReference>
<protein>
    <submittedName>
        <fullName evidence="2">DUF4440 domain-containing protein</fullName>
    </submittedName>
</protein>
<dbReference type="InterPro" id="IPR027843">
    <property type="entry name" value="DUF4440"/>
</dbReference>
<dbReference type="Gene3D" id="3.10.450.50">
    <property type="match status" value="1"/>
</dbReference>
<evidence type="ECO:0000313" key="2">
    <source>
        <dbReference type="EMBL" id="MXG88935.1"/>
    </source>
</evidence>
<organism evidence="2 3">
    <name type="scientific">Nocardioides flavescens</name>
    <dbReference type="NCBI Taxonomy" id="2691959"/>
    <lineage>
        <taxon>Bacteria</taxon>
        <taxon>Bacillati</taxon>
        <taxon>Actinomycetota</taxon>
        <taxon>Actinomycetes</taxon>
        <taxon>Propionibacteriales</taxon>
        <taxon>Nocardioidaceae</taxon>
        <taxon>Nocardioides</taxon>
    </lineage>
</organism>
<dbReference type="Proteomes" id="UP000473325">
    <property type="component" value="Unassembled WGS sequence"/>
</dbReference>
<evidence type="ECO:0000259" key="1">
    <source>
        <dbReference type="Pfam" id="PF14534"/>
    </source>
</evidence>
<comment type="caution">
    <text evidence="2">The sequence shown here is derived from an EMBL/GenBank/DDBJ whole genome shotgun (WGS) entry which is preliminary data.</text>
</comment>
<feature type="domain" description="DUF4440" evidence="1">
    <location>
        <begin position="10"/>
        <end position="110"/>
    </location>
</feature>
<dbReference type="EMBL" id="WUEK01000003">
    <property type="protein sequence ID" value="MXG88935.1"/>
    <property type="molecule type" value="Genomic_DNA"/>
</dbReference>
<reference evidence="2 3" key="1">
    <citation type="submission" date="2019-12" db="EMBL/GenBank/DDBJ databases">
        <authorList>
            <person name="Kun Z."/>
        </authorList>
    </citation>
    <scope>NUCLEOTIDE SEQUENCE [LARGE SCALE GENOMIC DNA]</scope>
    <source>
        <strain evidence="2 3">YIM 123512</strain>
    </source>
</reference>
<accession>A0A6L7EXC2</accession>
<dbReference type="AlphaFoldDB" id="A0A6L7EXC2"/>
<dbReference type="RefSeq" id="WP_160875899.1">
    <property type="nucleotide sequence ID" value="NZ_WUEK01000003.1"/>
</dbReference>
<keyword evidence="3" id="KW-1185">Reference proteome</keyword>
<dbReference type="InterPro" id="IPR032710">
    <property type="entry name" value="NTF2-like_dom_sf"/>
</dbReference>
<proteinExistence type="predicted"/>